<organism evidence="1 2">
    <name type="scientific">Spirosoma liriopis</name>
    <dbReference type="NCBI Taxonomy" id="2937440"/>
    <lineage>
        <taxon>Bacteria</taxon>
        <taxon>Pseudomonadati</taxon>
        <taxon>Bacteroidota</taxon>
        <taxon>Cytophagia</taxon>
        <taxon>Cytophagales</taxon>
        <taxon>Cytophagaceae</taxon>
        <taxon>Spirosoma</taxon>
    </lineage>
</organism>
<keyword evidence="2" id="KW-1185">Reference proteome</keyword>
<proteinExistence type="predicted"/>
<dbReference type="EMBL" id="JALPRF010000002">
    <property type="protein sequence ID" value="MCK8492884.1"/>
    <property type="molecule type" value="Genomic_DNA"/>
</dbReference>
<sequence length="114" mass="13242">MEPVIFFVGLVLIAYLTYIHISLADKHWSTQKQLKVVEARLIVMSKQMKEAAFNDLIAYIKEHEGKDAIKEFPGPTRPKTRKWLINHGILTHDRQALIFKYLEKALNPPTNEKN</sequence>
<protein>
    <submittedName>
        <fullName evidence="1">Uncharacterized protein</fullName>
    </submittedName>
</protein>
<dbReference type="RefSeq" id="WP_248477471.1">
    <property type="nucleotide sequence ID" value="NZ_JALPRF010000002.1"/>
</dbReference>
<comment type="caution">
    <text evidence="1">The sequence shown here is derived from an EMBL/GenBank/DDBJ whole genome shotgun (WGS) entry which is preliminary data.</text>
</comment>
<evidence type="ECO:0000313" key="1">
    <source>
        <dbReference type="EMBL" id="MCK8492884.1"/>
    </source>
</evidence>
<gene>
    <name evidence="1" type="ORF">M0L20_13535</name>
</gene>
<name>A0ABT0HL45_9BACT</name>
<dbReference type="Proteomes" id="UP001202180">
    <property type="component" value="Unassembled WGS sequence"/>
</dbReference>
<reference evidence="1 2" key="1">
    <citation type="submission" date="2022-04" db="EMBL/GenBank/DDBJ databases">
        <title>Spirosoma sp. strain RP8 genome sequencing and assembly.</title>
        <authorList>
            <person name="Jung Y."/>
        </authorList>
    </citation>
    <scope>NUCLEOTIDE SEQUENCE [LARGE SCALE GENOMIC DNA]</scope>
    <source>
        <strain evidence="1 2">RP8</strain>
    </source>
</reference>
<evidence type="ECO:0000313" key="2">
    <source>
        <dbReference type="Proteomes" id="UP001202180"/>
    </source>
</evidence>
<accession>A0ABT0HL45</accession>